<dbReference type="Gene3D" id="3.30.565.10">
    <property type="entry name" value="Histidine kinase-like ATPase, C-terminal domain"/>
    <property type="match status" value="1"/>
</dbReference>
<dbReference type="AlphaFoldDB" id="M0GLV1"/>
<dbReference type="Proteomes" id="UP000011535">
    <property type="component" value="Unassembled WGS sequence"/>
</dbReference>
<proteinExistence type="predicted"/>
<keyword evidence="1" id="KW-0808">Transferase</keyword>
<name>M0GLV1_HALL2</name>
<protein>
    <submittedName>
        <fullName evidence="1">Histidine kinase</fullName>
    </submittedName>
</protein>
<evidence type="ECO:0000313" key="2">
    <source>
        <dbReference type="Proteomes" id="UP000011535"/>
    </source>
</evidence>
<dbReference type="PATRIC" id="fig|1230452.3.peg.2561"/>
<dbReference type="GO" id="GO:0016301">
    <property type="term" value="F:kinase activity"/>
    <property type="evidence" value="ECO:0007669"/>
    <property type="project" value="UniProtKB-KW"/>
</dbReference>
<accession>M0GLV1</accession>
<organism evidence="1 2">
    <name type="scientific">Haloferax lucentense (strain DSM 14919 / JCM 9276 / NCIMB 13854 / Aa 2.2)</name>
    <name type="common">Haloferax alicantei</name>
    <dbReference type="NCBI Taxonomy" id="1230452"/>
    <lineage>
        <taxon>Archaea</taxon>
        <taxon>Methanobacteriati</taxon>
        <taxon>Methanobacteriota</taxon>
        <taxon>Stenosarchaea group</taxon>
        <taxon>Halobacteria</taxon>
        <taxon>Halobacteriales</taxon>
        <taxon>Haloferacaceae</taxon>
        <taxon>Haloferax</taxon>
    </lineage>
</organism>
<dbReference type="EMBL" id="AOLH01000020">
    <property type="protein sequence ID" value="ELZ72528.1"/>
    <property type="molecule type" value="Genomic_DNA"/>
</dbReference>
<dbReference type="SUPFAM" id="SSF55874">
    <property type="entry name" value="ATPase domain of HSP90 chaperone/DNA topoisomerase II/histidine kinase"/>
    <property type="match status" value="1"/>
</dbReference>
<evidence type="ECO:0000313" key="1">
    <source>
        <dbReference type="EMBL" id="ELZ72528.1"/>
    </source>
</evidence>
<sequence>MSEHRGDGLGLAIVKRIAAAHDWTPAAERGSAGGARFVFTESATAARPSAQRQRIDD</sequence>
<keyword evidence="1" id="KW-0418">Kinase</keyword>
<gene>
    <name evidence="1" type="ORF">C456_13153</name>
</gene>
<dbReference type="InterPro" id="IPR036890">
    <property type="entry name" value="HATPase_C_sf"/>
</dbReference>
<comment type="caution">
    <text evidence="1">The sequence shown here is derived from an EMBL/GenBank/DDBJ whole genome shotgun (WGS) entry which is preliminary data.</text>
</comment>
<reference evidence="1 2" key="1">
    <citation type="journal article" date="2014" name="PLoS Genet.">
        <title>Phylogenetically driven sequencing of extremely halophilic archaea reveals strategies for static and dynamic osmo-response.</title>
        <authorList>
            <person name="Becker E.A."/>
            <person name="Seitzer P.M."/>
            <person name="Tritt A."/>
            <person name="Larsen D."/>
            <person name="Krusor M."/>
            <person name="Yao A.I."/>
            <person name="Wu D."/>
            <person name="Madern D."/>
            <person name="Eisen J.A."/>
            <person name="Darling A.E."/>
            <person name="Facciotti M.T."/>
        </authorList>
    </citation>
    <scope>NUCLEOTIDE SEQUENCE [LARGE SCALE GENOMIC DNA]</scope>
    <source>
        <strain evidence="2">DSM 14919 / CCM 7023 / CIP 107410 / JCM 9276 / NCIMB 13854 / Aa 2.2</strain>
    </source>
</reference>